<accession>A0AA36G0V4</accession>
<reference evidence="3" key="1">
    <citation type="submission" date="2023-06" db="EMBL/GenBank/DDBJ databases">
        <authorList>
            <person name="Delattre M."/>
        </authorList>
    </citation>
    <scope>NUCLEOTIDE SEQUENCE</scope>
    <source>
        <strain evidence="3">AF72</strain>
    </source>
</reference>
<feature type="compositionally biased region" description="Basic and acidic residues" evidence="1">
    <location>
        <begin position="700"/>
        <end position="724"/>
    </location>
</feature>
<dbReference type="InterPro" id="IPR027417">
    <property type="entry name" value="P-loop_NTPase"/>
</dbReference>
<gene>
    <name evidence="3" type="ORF">MSPICULIGERA_LOCUS10180</name>
</gene>
<organism evidence="3 4">
    <name type="scientific">Mesorhabditis spiculigera</name>
    <dbReference type="NCBI Taxonomy" id="96644"/>
    <lineage>
        <taxon>Eukaryota</taxon>
        <taxon>Metazoa</taxon>
        <taxon>Ecdysozoa</taxon>
        <taxon>Nematoda</taxon>
        <taxon>Chromadorea</taxon>
        <taxon>Rhabditida</taxon>
        <taxon>Rhabditina</taxon>
        <taxon>Rhabditomorpha</taxon>
        <taxon>Rhabditoidea</taxon>
        <taxon>Rhabditidae</taxon>
        <taxon>Mesorhabditinae</taxon>
        <taxon>Mesorhabditis</taxon>
    </lineage>
</organism>
<dbReference type="EMBL" id="CATQJA010002582">
    <property type="protein sequence ID" value="CAJ0571780.1"/>
    <property type="molecule type" value="Genomic_DNA"/>
</dbReference>
<evidence type="ECO:0000256" key="1">
    <source>
        <dbReference type="SAM" id="MobiDB-lite"/>
    </source>
</evidence>
<dbReference type="Pfam" id="PF02263">
    <property type="entry name" value="GBP"/>
    <property type="match status" value="1"/>
</dbReference>
<dbReference type="GO" id="GO:0005525">
    <property type="term" value="F:GTP binding"/>
    <property type="evidence" value="ECO:0007669"/>
    <property type="project" value="InterPro"/>
</dbReference>
<evidence type="ECO:0000259" key="2">
    <source>
        <dbReference type="Pfam" id="PF02263"/>
    </source>
</evidence>
<dbReference type="SUPFAM" id="SSF52540">
    <property type="entry name" value="P-loop containing nucleoside triphosphate hydrolases"/>
    <property type="match status" value="1"/>
</dbReference>
<feature type="non-terminal residue" evidence="3">
    <location>
        <position position="1329"/>
    </location>
</feature>
<feature type="region of interest" description="Disordered" evidence="1">
    <location>
        <begin position="572"/>
        <end position="638"/>
    </location>
</feature>
<feature type="region of interest" description="Disordered" evidence="1">
    <location>
        <begin position="700"/>
        <end position="729"/>
    </location>
</feature>
<sequence length="1329" mass="152088">MPYRQLVDFVGGHFVLNEETVCLVGTVGKVGSGKSFLSTFLSQYALNAPVTRLEGSFRAGDAPATKGVQILEPPLHHMTKSGDQVVVFLLDTQAVDTESETWISDWIMTFTLLISEVLIFNVISTLPTAEELRQISRALEASARFVQGAPIDNLLFVVRDVESPHLAAAPFLESIWEACKEESEMAEVSNLIRDRIANIDCAFTSTPSELVKNASLRICFKDPIDQKFLDDLIAVRKLVQCYAKASAPLKLDLDFWKRLLEGLEPTLLAPKSQAYLITIEVAATNVLDKIDLDFKGSSKDQLERFYRQIKQEVAGILSSDDARHEAIKGEVEKKLKVLYKNDLKKVSKMEAEAAAEEQARADRLRRGNEAVDKLRSTSEAWIFWQTNIEPHVTNDAQVIRGLQERFNAHIRYEILPGYIRELLQNQVSYLEQKLQTQIQVLDDKKFVAGIVDQEISAISKGLKALEPMFVLSEADTCDISSQFKQKIQKSVDQAVNKRKYQLNKVETDLTSSTRQSRKLPQDACIAEGGTTFVQQQFDYGVKKSGFVRNNRVNYADNVSGVAALSLETPVQKAPGEQMLGRSYPSRPEQDPWENEPKQLWKPPVDTGRSDARPASRLHRSSGSVHSVAPRGNEDPRKTAMVDVNPTEKRFGLKSDIMLGQDFNAFSEEMRKNESDRKSSLANPAASNSVQILKKEKQWWKNERPAIDASRTRDNGSGDGHRSAKGEATGFGETIHAKTDNTDLKFSSGQRVWEQENGSSNYSVRQDTGKETLEDCKKENALLAAKIVTMEKAHQDLDRKYLSSFIEIRDLKEKCKQDEEIHEKLEEFRRELRFILMENRNYGRILQEVRHELLQIAIQRCLDQDLGQRGDSIYAKLHQQRQLVAAHTYTIATGKKFEPQMLVFNNLVSKALNDRHGHYRRIDEEYNSALEMLKSRLCNESKLSRVEARTLIARFPEWLNKGVLPFYVELSVDLSFQVKAEELLRTNRQEMPFREEESASQRYREFLSIYNELAANDSRLCRFSYNFCNDELQLMVFDYPEKYPVAVAAKLSRDFCQMIYKDCSRKIPGDPYSMWDQFYFAFLLTWAQKIENLWGLMMQKRRNQDSNYYVDLLNYVTFDMQSTSYESRKEDLLENLQDCNCIRDELLRIEMEGCLDRDSARRGESIYQKLHEQRGHVVAHSYELATDITFVEIVNALHAESMHCRSGAKASIVMFQKWLMGWQFPFFIELSVCFSLQINAEELLRKSGKAMPYGEEVEKEPPRGLQYFSDMLNYVTKDMSSETGDQWKAKLIPILKPVKGRPESVKDINKAVKDLQKFIQDLYVALSPGY</sequence>
<evidence type="ECO:0000313" key="3">
    <source>
        <dbReference type="EMBL" id="CAJ0571780.1"/>
    </source>
</evidence>
<dbReference type="GO" id="GO:0003924">
    <property type="term" value="F:GTPase activity"/>
    <property type="evidence" value="ECO:0007669"/>
    <property type="project" value="InterPro"/>
</dbReference>
<dbReference type="PANTHER" id="PTHR10751">
    <property type="entry name" value="GUANYLATE BINDING PROTEIN"/>
    <property type="match status" value="1"/>
</dbReference>
<name>A0AA36G0V4_9BILA</name>
<feature type="region of interest" description="Disordered" evidence="1">
    <location>
        <begin position="745"/>
        <end position="765"/>
    </location>
</feature>
<dbReference type="Proteomes" id="UP001177023">
    <property type="component" value="Unassembled WGS sequence"/>
</dbReference>
<comment type="caution">
    <text evidence="3">The sequence shown here is derived from an EMBL/GenBank/DDBJ whole genome shotgun (WGS) entry which is preliminary data.</text>
</comment>
<proteinExistence type="predicted"/>
<feature type="domain" description="Guanylate-binding protein N-terminal" evidence="2">
    <location>
        <begin position="18"/>
        <end position="135"/>
    </location>
</feature>
<protein>
    <recommendedName>
        <fullName evidence="2">Guanylate-binding protein N-terminal domain-containing protein</fullName>
    </recommendedName>
</protein>
<keyword evidence="4" id="KW-1185">Reference proteome</keyword>
<dbReference type="Gene3D" id="3.40.50.300">
    <property type="entry name" value="P-loop containing nucleotide triphosphate hydrolases"/>
    <property type="match status" value="1"/>
</dbReference>
<dbReference type="InterPro" id="IPR015894">
    <property type="entry name" value="Guanylate-bd_N"/>
</dbReference>
<evidence type="ECO:0000313" key="4">
    <source>
        <dbReference type="Proteomes" id="UP001177023"/>
    </source>
</evidence>